<dbReference type="EMBL" id="ACLF03000004">
    <property type="protein sequence ID" value="EFQ83603.1"/>
    <property type="molecule type" value="Genomic_DNA"/>
</dbReference>
<keyword evidence="3 9" id="KW-0813">Transport</keyword>
<evidence type="ECO:0000256" key="4">
    <source>
        <dbReference type="ARBA" id="ARBA00022475"/>
    </source>
</evidence>
<evidence type="ECO:0000259" key="10">
    <source>
        <dbReference type="PROSITE" id="PS51012"/>
    </source>
</evidence>
<feature type="transmembrane region" description="Helical" evidence="9">
    <location>
        <begin position="124"/>
        <end position="143"/>
    </location>
</feature>
<evidence type="ECO:0000256" key="9">
    <source>
        <dbReference type="RuleBase" id="RU361157"/>
    </source>
</evidence>
<dbReference type="PANTHER" id="PTHR30413">
    <property type="entry name" value="INNER MEMBRANE TRANSPORT PERMEASE"/>
    <property type="match status" value="1"/>
</dbReference>
<gene>
    <name evidence="11" type="ORF">HMPREF0063_11266</name>
</gene>
<keyword evidence="7 9" id="KW-1133">Transmembrane helix</keyword>
<keyword evidence="6 9" id="KW-0812">Transmembrane</keyword>
<evidence type="ECO:0000256" key="8">
    <source>
        <dbReference type="ARBA" id="ARBA00023136"/>
    </source>
</evidence>
<evidence type="ECO:0000256" key="7">
    <source>
        <dbReference type="ARBA" id="ARBA00022989"/>
    </source>
</evidence>
<evidence type="ECO:0000256" key="6">
    <source>
        <dbReference type="ARBA" id="ARBA00022692"/>
    </source>
</evidence>
<keyword evidence="12" id="KW-1185">Reference proteome</keyword>
<evidence type="ECO:0000313" key="11">
    <source>
        <dbReference type="EMBL" id="EFQ83603.1"/>
    </source>
</evidence>
<comment type="caution">
    <text evidence="11">The sequence shown here is derived from an EMBL/GenBank/DDBJ whole genome shotgun (WGS) entry which is preliminary data.</text>
</comment>
<dbReference type="InterPro" id="IPR047817">
    <property type="entry name" value="ABC2_TM_bact-type"/>
</dbReference>
<dbReference type="eggNOG" id="COG1682">
    <property type="taxonomic scope" value="Bacteria"/>
</dbReference>
<feature type="transmembrane region" description="Helical" evidence="9">
    <location>
        <begin position="233"/>
        <end position="252"/>
    </location>
</feature>
<comment type="similarity">
    <text evidence="2 9">Belongs to the ABC-2 integral membrane protein family.</text>
</comment>
<evidence type="ECO:0000256" key="5">
    <source>
        <dbReference type="ARBA" id="ARBA00022519"/>
    </source>
</evidence>
<reference evidence="11" key="1">
    <citation type="submission" date="2010-08" db="EMBL/GenBank/DDBJ databases">
        <authorList>
            <person name="Muzny D."/>
            <person name="Qin X."/>
            <person name="Buhay C."/>
            <person name="Dugan-Rocha S."/>
            <person name="Ding Y."/>
            <person name="Chen G."/>
            <person name="Hawes A."/>
            <person name="Holder M."/>
            <person name="Jhangiani S."/>
            <person name="Johnson A."/>
            <person name="Khan Z."/>
            <person name="Li Z."/>
            <person name="Liu W."/>
            <person name="Liu X."/>
            <person name="Perez L."/>
            <person name="Shen H."/>
            <person name="Wang Q."/>
            <person name="Watt J."/>
            <person name="Xi L."/>
            <person name="Xin Y."/>
            <person name="Zhou J."/>
            <person name="Deng J."/>
            <person name="Jiang H."/>
            <person name="Liu Y."/>
            <person name="Qu J."/>
            <person name="Song X.-Z."/>
            <person name="Zhang L."/>
            <person name="Villasana D."/>
            <person name="Johnson A."/>
            <person name="Liu J."/>
            <person name="Liyanage D."/>
            <person name="Lorensuhewa L."/>
            <person name="Robinson T."/>
            <person name="Song A."/>
            <person name="Song B.-B."/>
            <person name="Dinh H."/>
            <person name="Thornton R."/>
            <person name="Coyle M."/>
            <person name="Francisco L."/>
            <person name="Jackson L."/>
            <person name="Javaid M."/>
            <person name="Korchina V."/>
            <person name="Kovar C."/>
            <person name="Mata R."/>
            <person name="Mathew T."/>
            <person name="Ngo R."/>
            <person name="Nguyen L."/>
            <person name="Nguyen N."/>
            <person name="Okwuonu G."/>
            <person name="Ongeri F."/>
            <person name="Pham C."/>
            <person name="Simmons D."/>
            <person name="Wilczek-Boney K."/>
            <person name="Hale W."/>
            <person name="Jakkamsetti A."/>
            <person name="Pham P."/>
            <person name="Ruth R."/>
            <person name="San Lucas F."/>
            <person name="Warren J."/>
            <person name="Zhang J."/>
            <person name="Zhao Z."/>
            <person name="Zhou C."/>
            <person name="Zhu D."/>
            <person name="Lee S."/>
            <person name="Bess C."/>
            <person name="Blankenburg K."/>
            <person name="Forbes L."/>
            <person name="Fu Q."/>
            <person name="Gubbala S."/>
            <person name="Hirani K."/>
            <person name="Jayaseelan J.C."/>
            <person name="Lara F."/>
            <person name="Munidasa M."/>
            <person name="Palculict T."/>
            <person name="Patil S."/>
            <person name="Pu L.-L."/>
            <person name="Saada N."/>
            <person name="Tang L."/>
            <person name="Weissenberger G."/>
            <person name="Zhu Y."/>
            <person name="Hemphill L."/>
            <person name="Shang Y."/>
            <person name="Youmans B."/>
            <person name="Ayvaz T."/>
            <person name="Ross M."/>
            <person name="Santibanez J."/>
            <person name="Aqrawi P."/>
            <person name="Gross S."/>
            <person name="Joshi V."/>
            <person name="Fowler G."/>
            <person name="Nazareth L."/>
            <person name="Reid J."/>
            <person name="Worley K."/>
            <person name="Petrosino J."/>
            <person name="Highlander S."/>
            <person name="Gibbs R."/>
        </authorList>
    </citation>
    <scope>NUCLEOTIDE SEQUENCE [LARGE SCALE GENOMIC DNA]</scope>
    <source>
        <strain evidence="11">DSM 15272</strain>
    </source>
</reference>
<evidence type="ECO:0000313" key="12">
    <source>
        <dbReference type="Proteomes" id="UP000003111"/>
    </source>
</evidence>
<dbReference type="HOGENOM" id="CLU_060703_3_0_11"/>
<comment type="subcellular location">
    <subcellularLocation>
        <location evidence="1">Cell inner membrane</location>
        <topology evidence="1">Multi-pass membrane protein</topology>
    </subcellularLocation>
    <subcellularLocation>
        <location evidence="9">Cell membrane</location>
        <topology evidence="9">Multi-pass membrane protein</topology>
    </subcellularLocation>
</comment>
<keyword evidence="4 9" id="KW-1003">Cell membrane</keyword>
<dbReference type="GO" id="GO:0140359">
    <property type="term" value="F:ABC-type transporter activity"/>
    <property type="evidence" value="ECO:0007669"/>
    <property type="project" value="InterPro"/>
</dbReference>
<dbReference type="PANTHER" id="PTHR30413:SF8">
    <property type="entry name" value="TRANSPORT PERMEASE PROTEIN"/>
    <property type="match status" value="1"/>
</dbReference>
<feature type="transmembrane region" description="Helical" evidence="9">
    <location>
        <begin position="163"/>
        <end position="192"/>
    </location>
</feature>
<keyword evidence="5" id="KW-0997">Cell inner membrane</keyword>
<feature type="transmembrane region" description="Helical" evidence="9">
    <location>
        <begin position="198"/>
        <end position="221"/>
    </location>
</feature>
<dbReference type="GO" id="GO:0015920">
    <property type="term" value="P:lipopolysaccharide transport"/>
    <property type="evidence" value="ECO:0007669"/>
    <property type="project" value="TreeGrafter"/>
</dbReference>
<dbReference type="AlphaFoldDB" id="E2SB57"/>
<keyword evidence="8 9" id="KW-0472">Membrane</keyword>
<sequence>MRAAQTGSDRDAPPYRTVSPARLAPIPRASTSRSHAAQESLLVERTTPGTTELVDPGRGAGLVDVVRRRYLLSLLIRKDVQVRYRGSVLGWAWSFVKPAAQFTVFYFALGVFLRLNQSIENYPIYLFSGLILINFFSEAFSNATKALVDNGALIKKIYLPRELFPVSMIVVALVNFLPQMLILLGVCLFNGWDPSVGQVAGLFLAGLIIMIFALGLGMLFGAANVSFRDSQNFVELIVMVAPWASPVLYQWSMVRDVVPQWLFTLYQLNPITSAVNLMHSGFWEPTTGEASTAAPDTALFAAIGLTTSLLVLATGQYVFRRLEGRFAQDL</sequence>
<evidence type="ECO:0000256" key="1">
    <source>
        <dbReference type="ARBA" id="ARBA00004429"/>
    </source>
</evidence>
<evidence type="ECO:0000256" key="3">
    <source>
        <dbReference type="ARBA" id="ARBA00022448"/>
    </source>
</evidence>
<dbReference type="InterPro" id="IPR013525">
    <property type="entry name" value="ABC2_TM"/>
</dbReference>
<organism evidence="11 12">
    <name type="scientific">Aeromicrobium marinum DSM 15272</name>
    <dbReference type="NCBI Taxonomy" id="585531"/>
    <lineage>
        <taxon>Bacteria</taxon>
        <taxon>Bacillati</taxon>
        <taxon>Actinomycetota</taxon>
        <taxon>Actinomycetes</taxon>
        <taxon>Propionibacteriales</taxon>
        <taxon>Nocardioidaceae</taxon>
        <taxon>Aeromicrobium</taxon>
    </lineage>
</organism>
<dbReference type="Proteomes" id="UP000003111">
    <property type="component" value="Unassembled WGS sequence"/>
</dbReference>
<dbReference type="STRING" id="585531.HMPREF0063_11266"/>
<dbReference type="PROSITE" id="PS51012">
    <property type="entry name" value="ABC_TM2"/>
    <property type="match status" value="1"/>
</dbReference>
<proteinExistence type="inferred from homology"/>
<dbReference type="GO" id="GO:0005886">
    <property type="term" value="C:plasma membrane"/>
    <property type="evidence" value="ECO:0007669"/>
    <property type="project" value="UniProtKB-SubCell"/>
</dbReference>
<protein>
    <recommendedName>
        <fullName evidence="9">Transport permease protein</fullName>
    </recommendedName>
</protein>
<feature type="transmembrane region" description="Helical" evidence="9">
    <location>
        <begin position="298"/>
        <end position="319"/>
    </location>
</feature>
<accession>E2SB57</accession>
<dbReference type="Pfam" id="PF01061">
    <property type="entry name" value="ABC2_membrane"/>
    <property type="match status" value="1"/>
</dbReference>
<dbReference type="OrthoDB" id="9789409at2"/>
<feature type="transmembrane region" description="Helical" evidence="9">
    <location>
        <begin position="88"/>
        <end position="112"/>
    </location>
</feature>
<feature type="domain" description="ABC transmembrane type-2" evidence="10">
    <location>
        <begin position="89"/>
        <end position="322"/>
    </location>
</feature>
<evidence type="ECO:0000256" key="2">
    <source>
        <dbReference type="ARBA" id="ARBA00007783"/>
    </source>
</evidence>
<name>E2SB57_9ACTN</name>